<proteinExistence type="predicted"/>
<reference evidence="3 5" key="1">
    <citation type="journal article" date="2015" name="Genome Announc.">
        <title>Complete Genome Sequences for Two Strains of a Novel Fastidious, Partially Acid-Fast, Gram-Positive Corynebacterineae Bacterium, Derived from Human Clinical Samples.</title>
        <authorList>
            <person name="Nicholson A.C."/>
            <person name="Bell M."/>
            <person name="Humrighouse B.W."/>
            <person name="McQuiston J.R."/>
        </authorList>
    </citation>
    <scope>NUCLEOTIDE SEQUENCE [LARGE SCALE GENOMIC DNA]</scope>
    <source>
        <strain evidence="3 5">X1698</strain>
    </source>
</reference>
<dbReference type="PANTHER" id="PTHR11839">
    <property type="entry name" value="UDP/ADP-SUGAR PYROPHOSPHATASE"/>
    <property type="match status" value="1"/>
</dbReference>
<dbReference type="STRING" id="1528099.AL705_08220"/>
<accession>A0A0M4MYK4</accession>
<dbReference type="InterPro" id="IPR015797">
    <property type="entry name" value="NUDIX_hydrolase-like_dom_sf"/>
</dbReference>
<dbReference type="SUPFAM" id="SSF55811">
    <property type="entry name" value="Nudix"/>
    <property type="match status" value="1"/>
</dbReference>
<dbReference type="GO" id="GO:0019693">
    <property type="term" value="P:ribose phosphate metabolic process"/>
    <property type="evidence" value="ECO:0007669"/>
    <property type="project" value="TreeGrafter"/>
</dbReference>
<dbReference type="GO" id="GO:0005829">
    <property type="term" value="C:cytosol"/>
    <property type="evidence" value="ECO:0007669"/>
    <property type="project" value="TreeGrafter"/>
</dbReference>
<evidence type="ECO:0000313" key="5">
    <source>
        <dbReference type="Proteomes" id="UP000068137"/>
    </source>
</evidence>
<dbReference type="GeneID" id="84895526"/>
<evidence type="ECO:0000313" key="4">
    <source>
        <dbReference type="EMBL" id="VHO01733.1"/>
    </source>
</evidence>
<feature type="domain" description="Nudix hydrolase" evidence="2">
    <location>
        <begin position="45"/>
        <end position="176"/>
    </location>
</feature>
<dbReference type="GO" id="GO:0006753">
    <property type="term" value="P:nucleoside phosphate metabolic process"/>
    <property type="evidence" value="ECO:0007669"/>
    <property type="project" value="TreeGrafter"/>
</dbReference>
<name>A0A0M4MYK4_9ACTN</name>
<dbReference type="EMBL" id="LR584267">
    <property type="protein sequence ID" value="VHO01733.1"/>
    <property type="molecule type" value="Genomic_DNA"/>
</dbReference>
<gene>
    <name evidence="4" type="primary">act</name>
    <name evidence="3" type="ORF">AL705_08220</name>
    <name evidence="4" type="ORF">LC603019_01655</name>
</gene>
<dbReference type="PROSITE" id="PS51462">
    <property type="entry name" value="NUDIX"/>
    <property type="match status" value="1"/>
</dbReference>
<dbReference type="Proteomes" id="UP000324288">
    <property type="component" value="Chromosome"/>
</dbReference>
<evidence type="ECO:0000256" key="1">
    <source>
        <dbReference type="ARBA" id="ARBA00022801"/>
    </source>
</evidence>
<dbReference type="CDD" id="cd24158">
    <property type="entry name" value="NUDIX_ADPRase_Rv1700"/>
    <property type="match status" value="1"/>
</dbReference>
<evidence type="ECO:0000313" key="3">
    <source>
        <dbReference type="EMBL" id="ALE19506.1"/>
    </source>
</evidence>
<keyword evidence="6" id="KW-1185">Reference proteome</keyword>
<keyword evidence="1" id="KW-0378">Hydrolase</keyword>
<dbReference type="GO" id="GO:0016787">
    <property type="term" value="F:hydrolase activity"/>
    <property type="evidence" value="ECO:0007669"/>
    <property type="project" value="UniProtKB-KW"/>
</dbReference>
<dbReference type="PANTHER" id="PTHR11839:SF31">
    <property type="entry name" value="ADP-RIBOSE PYROPHOSPHATASE"/>
    <property type="match status" value="1"/>
</dbReference>
<dbReference type="KEGG" id="cbq:AL705_08220"/>
<evidence type="ECO:0000259" key="2">
    <source>
        <dbReference type="PROSITE" id="PS51462"/>
    </source>
</evidence>
<dbReference type="OrthoDB" id="9806150at2"/>
<dbReference type="AlphaFoldDB" id="A0A0M4MYK4"/>
<dbReference type="Pfam" id="PF00293">
    <property type="entry name" value="NUDIX"/>
    <property type="match status" value="1"/>
</dbReference>
<dbReference type="PATRIC" id="fig|1528099.3.peg.1620"/>
<dbReference type="EMBL" id="CP012390">
    <property type="protein sequence ID" value="ALE19506.1"/>
    <property type="molecule type" value="Genomic_DNA"/>
</dbReference>
<evidence type="ECO:0000313" key="6">
    <source>
        <dbReference type="Proteomes" id="UP000324288"/>
    </source>
</evidence>
<reference evidence="3" key="2">
    <citation type="journal article" date="2016" name="Int. J. Syst. Evol. Microbiol.">
        <title>Lawsonella clevelandensis gen. nov., sp. nov., a new member of the suborder Corynebacterineae isolated from human abscesses.</title>
        <authorList>
            <person name="Bell M.E."/>
            <person name="Bernard K.A."/>
            <person name="Harrington S.M."/>
            <person name="Patel N.B."/>
            <person name="Tucker T.A."/>
            <person name="Metcalfe M.G."/>
            <person name="McQuiston J.R."/>
        </authorList>
    </citation>
    <scope>NUCLEOTIDE SEQUENCE</scope>
    <source>
        <strain evidence="3">X1698</strain>
    </source>
</reference>
<sequence>MATAPGSHDFTVIDSETLYQGAILALRKDHVRMPGGGRAAREVVEHFGAVAIVALNDKREILLERQYRHPVARRLWELPAGILDIPGESPLTAAQRELQEETAYAAHHWWVIADTITSPGFADESVRIFLARGLYQVERPTPEQEEADMELQWVPLQQAVQRVFSGDIINSIAVAGILGVSQCLAAGGEEILRPADAEWDSRAWRFAQRRDS</sequence>
<dbReference type="Proteomes" id="UP000068137">
    <property type="component" value="Chromosome"/>
</dbReference>
<organism evidence="3 5">
    <name type="scientific">Lawsonella clevelandensis</name>
    <dbReference type="NCBI Taxonomy" id="1528099"/>
    <lineage>
        <taxon>Bacteria</taxon>
        <taxon>Bacillati</taxon>
        <taxon>Actinomycetota</taxon>
        <taxon>Actinomycetes</taxon>
        <taxon>Mycobacteriales</taxon>
        <taxon>Lawsonellaceae</taxon>
        <taxon>Lawsonella</taxon>
    </lineage>
</organism>
<dbReference type="InterPro" id="IPR000086">
    <property type="entry name" value="NUDIX_hydrolase_dom"/>
</dbReference>
<dbReference type="Gene3D" id="3.90.79.10">
    <property type="entry name" value="Nucleoside Triphosphate Pyrophosphohydrolase"/>
    <property type="match status" value="1"/>
</dbReference>
<dbReference type="RefSeq" id="WP_053962595.1">
    <property type="nucleotide sequence ID" value="NZ_CAJPTR010000032.1"/>
</dbReference>
<reference evidence="4 6" key="3">
    <citation type="submission" date="2019-04" db="EMBL/GenBank/DDBJ databases">
        <authorList>
            <person name="Seth-Smith MB H."/>
            <person name="Seth-Smith H."/>
        </authorList>
    </citation>
    <scope>NUCLEOTIDE SEQUENCE [LARGE SCALE GENOMIC DNA]</scope>
    <source>
        <strain evidence="4">USB-603019</strain>
    </source>
</reference>
<protein>
    <submittedName>
        <fullName evidence="3">ADP-ribose pyrophosphatase</fullName>
    </submittedName>
    <submittedName>
        <fullName evidence="4">Methanol dehydrogenase activator</fullName>
    </submittedName>
</protein>